<dbReference type="InterPro" id="IPR013216">
    <property type="entry name" value="Methyltransf_11"/>
</dbReference>
<feature type="domain" description="Methyltransferase type 11" evidence="1">
    <location>
        <begin position="53"/>
        <end position="146"/>
    </location>
</feature>
<dbReference type="GO" id="GO:0032259">
    <property type="term" value="P:methylation"/>
    <property type="evidence" value="ECO:0007669"/>
    <property type="project" value="UniProtKB-KW"/>
</dbReference>
<keyword evidence="3" id="KW-1185">Reference proteome</keyword>
<dbReference type="PANTHER" id="PTHR43861:SF1">
    <property type="entry name" value="TRANS-ACONITATE 2-METHYLTRANSFERASE"/>
    <property type="match status" value="1"/>
</dbReference>
<protein>
    <submittedName>
        <fullName evidence="2">Class I SAM-dependent methyltransferase</fullName>
    </submittedName>
</protein>
<organism evidence="2 3">
    <name type="scientific">Virgibacillus siamensis</name>
    <dbReference type="NCBI Taxonomy" id="480071"/>
    <lineage>
        <taxon>Bacteria</taxon>
        <taxon>Bacillati</taxon>
        <taxon>Bacillota</taxon>
        <taxon>Bacilli</taxon>
        <taxon>Bacillales</taxon>
        <taxon>Bacillaceae</taxon>
        <taxon>Virgibacillus</taxon>
    </lineage>
</organism>
<keyword evidence="2" id="KW-0489">Methyltransferase</keyword>
<reference evidence="3" key="1">
    <citation type="journal article" date="2019" name="Int. J. Syst. Evol. Microbiol.">
        <title>The Global Catalogue of Microorganisms (GCM) 10K type strain sequencing project: providing services to taxonomists for standard genome sequencing and annotation.</title>
        <authorList>
            <consortium name="The Broad Institute Genomics Platform"/>
            <consortium name="The Broad Institute Genome Sequencing Center for Infectious Disease"/>
            <person name="Wu L."/>
            <person name="Ma J."/>
        </authorList>
    </citation>
    <scope>NUCLEOTIDE SEQUENCE [LARGE SCALE GENOMIC DNA]</scope>
    <source>
        <strain evidence="3">JCM 15395</strain>
    </source>
</reference>
<dbReference type="Proteomes" id="UP001500866">
    <property type="component" value="Unassembled WGS sequence"/>
</dbReference>
<dbReference type="InterPro" id="IPR029063">
    <property type="entry name" value="SAM-dependent_MTases_sf"/>
</dbReference>
<name>A0ABP3QU30_9BACI</name>
<gene>
    <name evidence="2" type="ORF">GCM10009001_12180</name>
</gene>
<sequence>MAESFDWHKEAEVQWDGRAGFWNERSKTMWDDGSRKDIIPFIEENVQKESSILDIGCGDGYGTYRLHESGYDATGMDLSNEMISTARKRLERDEIQFTRGDISKMPFEAGSFDAIMAINVLEWTEQPAGALEELFRVLKKGGTLFCGILGPAAGPRTNSYPRLHGEKAICNTMMPWEFEKLAMDYNFTYTDGFGVYKKGVQPHHHQDLSRDLKQALSFLWVFMLRKEEG</sequence>
<dbReference type="PANTHER" id="PTHR43861">
    <property type="entry name" value="TRANS-ACONITATE 2-METHYLTRANSFERASE-RELATED"/>
    <property type="match status" value="1"/>
</dbReference>
<evidence type="ECO:0000313" key="3">
    <source>
        <dbReference type="Proteomes" id="UP001500866"/>
    </source>
</evidence>
<accession>A0ABP3QU30</accession>
<dbReference type="Gene3D" id="3.40.50.150">
    <property type="entry name" value="Vaccinia Virus protein VP39"/>
    <property type="match status" value="1"/>
</dbReference>
<evidence type="ECO:0000259" key="1">
    <source>
        <dbReference type="Pfam" id="PF08241"/>
    </source>
</evidence>
<comment type="caution">
    <text evidence="2">The sequence shown here is derived from an EMBL/GenBank/DDBJ whole genome shotgun (WGS) entry which is preliminary data.</text>
</comment>
<dbReference type="EMBL" id="BAAADS010000008">
    <property type="protein sequence ID" value="GAA0597569.1"/>
    <property type="molecule type" value="Genomic_DNA"/>
</dbReference>
<evidence type="ECO:0000313" key="2">
    <source>
        <dbReference type="EMBL" id="GAA0597569.1"/>
    </source>
</evidence>
<dbReference type="Pfam" id="PF08241">
    <property type="entry name" value="Methyltransf_11"/>
    <property type="match status" value="1"/>
</dbReference>
<proteinExistence type="predicted"/>
<dbReference type="GO" id="GO:0008168">
    <property type="term" value="F:methyltransferase activity"/>
    <property type="evidence" value="ECO:0007669"/>
    <property type="project" value="UniProtKB-KW"/>
</dbReference>
<dbReference type="RefSeq" id="WP_343811251.1">
    <property type="nucleotide sequence ID" value="NZ_BAAADS010000008.1"/>
</dbReference>
<dbReference type="CDD" id="cd02440">
    <property type="entry name" value="AdoMet_MTases"/>
    <property type="match status" value="1"/>
</dbReference>
<keyword evidence="2" id="KW-0808">Transferase</keyword>
<dbReference type="SUPFAM" id="SSF53335">
    <property type="entry name" value="S-adenosyl-L-methionine-dependent methyltransferases"/>
    <property type="match status" value="1"/>
</dbReference>